<evidence type="ECO:0000256" key="11">
    <source>
        <dbReference type="ARBA" id="ARBA00022723"/>
    </source>
</evidence>
<dbReference type="SMART" id="SM00664">
    <property type="entry name" value="DoH"/>
    <property type="match status" value="1"/>
</dbReference>
<keyword evidence="16" id="KW-0503">Monooxygenase</keyword>
<dbReference type="PRINTS" id="PR00767">
    <property type="entry name" value="DBMONOXGNASE"/>
</dbReference>
<dbReference type="PROSITE" id="PS50836">
    <property type="entry name" value="DOMON"/>
    <property type="match status" value="1"/>
</dbReference>
<evidence type="ECO:0000256" key="15">
    <source>
        <dbReference type="ARBA" id="ARBA00023008"/>
    </source>
</evidence>
<organism evidence="25">
    <name type="scientific">Menopon gallinae</name>
    <name type="common">poultry shaft louse</name>
    <dbReference type="NCBI Taxonomy" id="328185"/>
    <lineage>
        <taxon>Eukaryota</taxon>
        <taxon>Metazoa</taxon>
        <taxon>Ecdysozoa</taxon>
        <taxon>Arthropoda</taxon>
        <taxon>Hexapoda</taxon>
        <taxon>Insecta</taxon>
        <taxon>Pterygota</taxon>
        <taxon>Neoptera</taxon>
        <taxon>Paraneoptera</taxon>
        <taxon>Psocodea</taxon>
        <taxon>Troctomorpha</taxon>
        <taxon>Phthiraptera</taxon>
        <taxon>Amblycera</taxon>
        <taxon>Menoponidae</taxon>
        <taxon>Menopon</taxon>
    </lineage>
</organism>
<dbReference type="InterPro" id="IPR014784">
    <property type="entry name" value="Cu2_ascorb_mOase-like_C"/>
</dbReference>
<evidence type="ECO:0000256" key="3">
    <source>
        <dbReference type="ARBA" id="ARBA00004553"/>
    </source>
</evidence>
<evidence type="ECO:0000256" key="2">
    <source>
        <dbReference type="ARBA" id="ARBA00004351"/>
    </source>
</evidence>
<evidence type="ECO:0000256" key="23">
    <source>
        <dbReference type="SAM" id="SignalP"/>
    </source>
</evidence>
<keyword evidence="18" id="KW-1015">Disulfide bond</keyword>
<dbReference type="InterPro" id="IPR008977">
    <property type="entry name" value="PHM/PNGase_F_dom_sf"/>
</dbReference>
<gene>
    <name evidence="25" type="ORF">PYX00_003309</name>
</gene>
<dbReference type="InterPro" id="IPR005018">
    <property type="entry name" value="DOMON_domain"/>
</dbReference>
<evidence type="ECO:0000256" key="18">
    <source>
        <dbReference type="ARBA" id="ARBA00023157"/>
    </source>
</evidence>
<dbReference type="GO" id="GO:0006589">
    <property type="term" value="P:octopamine biosynthetic process"/>
    <property type="evidence" value="ECO:0007669"/>
    <property type="project" value="TreeGrafter"/>
</dbReference>
<keyword evidence="11" id="KW-0479">Metal-binding</keyword>
<dbReference type="Gene3D" id="2.60.120.310">
    <property type="entry name" value="Copper type II, ascorbate-dependent monooxygenase, N-terminal domain"/>
    <property type="match status" value="1"/>
</dbReference>
<comment type="subcellular location">
    <subcellularLocation>
        <location evidence="3">Cytoplasmic vesicle</location>
        <location evidence="3">Secretory vesicle</location>
        <location evidence="3">Chromaffin granule lumen</location>
    </subcellularLocation>
    <subcellularLocation>
        <location evidence="2">Cytoplasmic vesicle</location>
        <location evidence="2">Secretory vesicle</location>
        <location evidence="2">Chromaffin granule membrane</location>
        <topology evidence="2">Single-pass type II membrane protein</topology>
    </subcellularLocation>
</comment>
<dbReference type="PANTHER" id="PTHR10157:SF29">
    <property type="entry name" value="DOPAMINE BETA-HYDROXYLASE"/>
    <property type="match status" value="1"/>
</dbReference>
<comment type="function">
    <text evidence="21">Catalyzes the hydroxylation of dopamine to noradrenaline (also known as norepinephrine), and is thus vital for regulation of these neurotransmitters.</text>
</comment>
<dbReference type="AlphaFoldDB" id="A0AAW2HZJ3"/>
<keyword evidence="20" id="KW-0968">Cytoplasmic vesicle</keyword>
<evidence type="ECO:0000256" key="19">
    <source>
        <dbReference type="ARBA" id="ARBA00023180"/>
    </source>
</evidence>
<dbReference type="Pfam" id="PF03712">
    <property type="entry name" value="Cu2_monoox_C"/>
    <property type="match status" value="1"/>
</dbReference>
<evidence type="ECO:0000256" key="17">
    <source>
        <dbReference type="ARBA" id="ARBA00023136"/>
    </source>
</evidence>
<keyword evidence="23" id="KW-0732">Signal</keyword>
<dbReference type="GO" id="GO:0005615">
    <property type="term" value="C:extracellular space"/>
    <property type="evidence" value="ECO:0007669"/>
    <property type="project" value="TreeGrafter"/>
</dbReference>
<keyword evidence="17" id="KW-0472">Membrane</keyword>
<dbReference type="InterPro" id="IPR028460">
    <property type="entry name" value="Tbh/DBH"/>
</dbReference>
<comment type="subunit">
    <text evidence="6">Homotetramer; composed of two disulfide-linked dimers.</text>
</comment>
<evidence type="ECO:0000256" key="7">
    <source>
        <dbReference type="ARBA" id="ARBA00012686"/>
    </source>
</evidence>
<keyword evidence="9" id="KW-0127">Catecholamine biosynthesis</keyword>
<dbReference type="SUPFAM" id="SSF49742">
    <property type="entry name" value="PHM/PNGase F"/>
    <property type="match status" value="2"/>
</dbReference>
<sequence length="579" mass="66218">MSRISHFFATVLCFLSGLSRSGAAEVYSIPLKNDGEAKLYWTVDYAEEVVQFEVHVPMSQTSWFAIGFSDYGEPESADFCIFWTDWMRTQHFQDTWTDESGRIRVDRRQDCLDFLYKWHDGTLKFTFSRKFQTCDSEDYAIDDGTTHVVWMEGKGPLFAVEGVNVSSSVSNGFERTQLLKAQNTQVKHPEDTWTLEVLANKVRVPDVETTYWCHVHELPESLKNKHHVIQYEPVIQKGNEHIVHHMEVFHCETDVKEEIPNYVGPCFAEDRPEKTKVCKRVIAAWAMGAGPFSYPKEAGLPIGGPEYNQFVMLEVHYNNPGLTSGVIDSSGVRLYLTPSLREYDGGVIELGLEYTDKMAIPPGQSAFQLSGFCVSECTAVSLPESGIVVFGAQLHTHLLGVRAYTKHMRKGIELRELSRDNHYSTHFQEIRRLKRDVRILPGDALIVTCTYRTSDKQNITFGGFAIADEMCVSYIHYYPKSDLEVCKSSVSYEDLYSYFDYLRKYEYQDTDSKKAITENYKSIEWTPVRVQVLSDLYTEGTLSMQCNRSSGERFPGDWEGMHPSKILKPLQTRPECPTP</sequence>
<evidence type="ECO:0000256" key="13">
    <source>
        <dbReference type="ARBA" id="ARBA00022989"/>
    </source>
</evidence>
<evidence type="ECO:0000256" key="14">
    <source>
        <dbReference type="ARBA" id="ARBA00023002"/>
    </source>
</evidence>
<reference evidence="25" key="1">
    <citation type="journal article" date="2024" name="Gigascience">
        <title>Chromosome-level genome of the poultry shaft louse Menopon gallinae provides insight into the host-switching and adaptive evolution of parasitic lice.</title>
        <authorList>
            <person name="Xu Y."/>
            <person name="Ma L."/>
            <person name="Liu S."/>
            <person name="Liang Y."/>
            <person name="Liu Q."/>
            <person name="He Z."/>
            <person name="Tian L."/>
            <person name="Duan Y."/>
            <person name="Cai W."/>
            <person name="Li H."/>
            <person name="Song F."/>
        </authorList>
    </citation>
    <scope>NUCLEOTIDE SEQUENCE</scope>
    <source>
        <strain evidence="25">Cailab_2023a</strain>
    </source>
</reference>
<evidence type="ECO:0000256" key="12">
    <source>
        <dbReference type="ARBA" id="ARBA00022968"/>
    </source>
</evidence>
<dbReference type="EC" id="1.14.17.1" evidence="7"/>
<keyword evidence="12" id="KW-0735">Signal-anchor</keyword>
<accession>A0AAW2HZJ3</accession>
<keyword evidence="14" id="KW-0560">Oxidoreductase</keyword>
<comment type="caution">
    <text evidence="25">The sequence shown here is derived from an EMBL/GenBank/DDBJ whole genome shotgun (WGS) entry which is preliminary data.</text>
</comment>
<evidence type="ECO:0000313" key="25">
    <source>
        <dbReference type="EMBL" id="KAL0275472.1"/>
    </source>
</evidence>
<dbReference type="GO" id="GO:0042420">
    <property type="term" value="P:dopamine catabolic process"/>
    <property type="evidence" value="ECO:0007669"/>
    <property type="project" value="TreeGrafter"/>
</dbReference>
<comment type="similarity">
    <text evidence="5">Belongs to the copper type II ascorbate-dependent monooxygenase family.</text>
</comment>
<dbReference type="InterPro" id="IPR024548">
    <property type="entry name" value="Cu2_monoox_C"/>
</dbReference>
<evidence type="ECO:0000256" key="5">
    <source>
        <dbReference type="ARBA" id="ARBA00010676"/>
    </source>
</evidence>
<keyword evidence="13" id="KW-1133">Transmembrane helix</keyword>
<feature type="domain" description="DOMON" evidence="24">
    <location>
        <begin position="35"/>
        <end position="153"/>
    </location>
</feature>
<feature type="chain" id="PRO_5043498024" description="Dopamine beta-hydroxylase" evidence="23">
    <location>
        <begin position="24"/>
        <end position="579"/>
    </location>
</feature>
<keyword evidence="15" id="KW-0186">Copper</keyword>
<dbReference type="InterPro" id="IPR000323">
    <property type="entry name" value="Cu2_ascorb_mOase_N"/>
</dbReference>
<evidence type="ECO:0000256" key="16">
    <source>
        <dbReference type="ARBA" id="ARBA00023033"/>
    </source>
</evidence>
<dbReference type="PROSITE" id="PS00084">
    <property type="entry name" value="CU2_MONOOXYGENASE_1"/>
    <property type="match status" value="1"/>
</dbReference>
<dbReference type="PANTHER" id="PTHR10157">
    <property type="entry name" value="DOPAMINE BETA HYDROXYLASE RELATED"/>
    <property type="match status" value="1"/>
</dbReference>
<evidence type="ECO:0000256" key="10">
    <source>
        <dbReference type="ARBA" id="ARBA00022692"/>
    </source>
</evidence>
<proteinExistence type="inferred from homology"/>
<evidence type="ECO:0000259" key="24">
    <source>
        <dbReference type="PROSITE" id="PS50836"/>
    </source>
</evidence>
<dbReference type="InterPro" id="IPR036939">
    <property type="entry name" value="Cu2_ascorb_mOase_N_sf"/>
</dbReference>
<evidence type="ECO:0000256" key="21">
    <source>
        <dbReference type="ARBA" id="ARBA00037327"/>
    </source>
</evidence>
<feature type="signal peptide" evidence="23">
    <location>
        <begin position="1"/>
        <end position="23"/>
    </location>
</feature>
<comment type="cofactor">
    <cofactor evidence="1">
        <name>Cu(2+)</name>
        <dbReference type="ChEBI" id="CHEBI:29036"/>
    </cofactor>
</comment>
<keyword evidence="19" id="KW-0325">Glycoprotein</keyword>
<dbReference type="GO" id="GO:0042421">
    <property type="term" value="P:norepinephrine biosynthetic process"/>
    <property type="evidence" value="ECO:0007669"/>
    <property type="project" value="TreeGrafter"/>
</dbReference>
<dbReference type="FunFam" id="2.60.120.310:FF:000003">
    <property type="entry name" value="Dopamine beta-hydroxylase"/>
    <property type="match status" value="1"/>
</dbReference>
<dbReference type="Gene3D" id="2.60.120.230">
    <property type="match status" value="1"/>
</dbReference>
<comment type="catalytic activity">
    <reaction evidence="22">
        <text>dopamine + 2 L-ascorbate + O2 = (R)-noradrenaline + 2 monodehydro-L-ascorbate radical + H2O</text>
        <dbReference type="Rhea" id="RHEA:19117"/>
        <dbReference type="ChEBI" id="CHEBI:15377"/>
        <dbReference type="ChEBI" id="CHEBI:15379"/>
        <dbReference type="ChEBI" id="CHEBI:38290"/>
        <dbReference type="ChEBI" id="CHEBI:59513"/>
        <dbReference type="ChEBI" id="CHEBI:59905"/>
        <dbReference type="ChEBI" id="CHEBI:72587"/>
        <dbReference type="EC" id="1.14.17.1"/>
    </reaction>
    <physiologicalReaction direction="left-to-right" evidence="22">
        <dbReference type="Rhea" id="RHEA:19118"/>
    </physiologicalReaction>
</comment>
<dbReference type="InterPro" id="IPR000945">
    <property type="entry name" value="DBH-like"/>
</dbReference>
<dbReference type="InterPro" id="IPR045266">
    <property type="entry name" value="DOH_DOMON"/>
</dbReference>
<dbReference type="Pfam" id="PF03351">
    <property type="entry name" value="DOMON"/>
    <property type="match status" value="1"/>
</dbReference>
<evidence type="ECO:0000256" key="8">
    <source>
        <dbReference type="ARBA" id="ARBA00020179"/>
    </source>
</evidence>
<dbReference type="GO" id="GO:0005507">
    <property type="term" value="F:copper ion binding"/>
    <property type="evidence" value="ECO:0007669"/>
    <property type="project" value="InterPro"/>
</dbReference>
<evidence type="ECO:0000256" key="4">
    <source>
        <dbReference type="ARBA" id="ARBA00005223"/>
    </source>
</evidence>
<dbReference type="Pfam" id="PF01082">
    <property type="entry name" value="Cu2_monooxygen"/>
    <property type="match status" value="1"/>
</dbReference>
<dbReference type="CDD" id="cd09631">
    <property type="entry name" value="DOMON_DOH"/>
    <property type="match status" value="1"/>
</dbReference>
<protein>
    <recommendedName>
        <fullName evidence="8">Dopamine beta-hydroxylase</fullName>
        <ecNumber evidence="7">1.14.17.1</ecNumber>
    </recommendedName>
</protein>
<keyword evidence="10" id="KW-0812">Transmembrane</keyword>
<dbReference type="FunFam" id="2.60.120.230:FF:000001">
    <property type="entry name" value="Monooxygenase, DBH-like 1"/>
    <property type="match status" value="1"/>
</dbReference>
<comment type="pathway">
    <text evidence="4">Catecholamine biosynthesis; (R)-noradrenaline biosynthesis; (R)-noradrenaline from dopamine: step 1/1.</text>
</comment>
<evidence type="ECO:0000256" key="22">
    <source>
        <dbReference type="ARBA" id="ARBA00047952"/>
    </source>
</evidence>
<evidence type="ECO:0000256" key="6">
    <source>
        <dbReference type="ARBA" id="ARBA00011406"/>
    </source>
</evidence>
<dbReference type="GO" id="GO:0030667">
    <property type="term" value="C:secretory granule membrane"/>
    <property type="evidence" value="ECO:0007669"/>
    <property type="project" value="TreeGrafter"/>
</dbReference>
<evidence type="ECO:0000256" key="1">
    <source>
        <dbReference type="ARBA" id="ARBA00001973"/>
    </source>
</evidence>
<dbReference type="InterPro" id="IPR020611">
    <property type="entry name" value="Cu2_ascorb_mOase_CS-1"/>
</dbReference>
<evidence type="ECO:0000256" key="20">
    <source>
        <dbReference type="ARBA" id="ARBA00023329"/>
    </source>
</evidence>
<dbReference type="GO" id="GO:0004500">
    <property type="term" value="F:dopamine beta-monooxygenase activity"/>
    <property type="evidence" value="ECO:0007669"/>
    <property type="project" value="UniProtKB-EC"/>
</dbReference>
<evidence type="ECO:0000256" key="9">
    <source>
        <dbReference type="ARBA" id="ARBA00022584"/>
    </source>
</evidence>
<dbReference type="EMBL" id="JARGDH010000002">
    <property type="protein sequence ID" value="KAL0275472.1"/>
    <property type="molecule type" value="Genomic_DNA"/>
</dbReference>
<name>A0AAW2HZJ3_9NEOP</name>